<dbReference type="InterPro" id="IPR036390">
    <property type="entry name" value="WH_DNA-bd_sf"/>
</dbReference>
<keyword evidence="4" id="KW-0175">Coiled coil</keyword>
<dbReference type="Gene3D" id="2.60.120.10">
    <property type="entry name" value="Jelly Rolls"/>
    <property type="match status" value="1"/>
</dbReference>
<dbReference type="PANTHER" id="PTHR24567">
    <property type="entry name" value="CRP FAMILY TRANSCRIPTIONAL REGULATORY PROTEIN"/>
    <property type="match status" value="1"/>
</dbReference>
<dbReference type="CDD" id="cd00092">
    <property type="entry name" value="HTH_CRP"/>
    <property type="match status" value="1"/>
</dbReference>
<protein>
    <submittedName>
        <fullName evidence="7">cAMP-binding protein</fullName>
    </submittedName>
</protein>
<proteinExistence type="predicted"/>
<dbReference type="InterPro" id="IPR000595">
    <property type="entry name" value="cNMP-bd_dom"/>
</dbReference>
<evidence type="ECO:0000256" key="2">
    <source>
        <dbReference type="ARBA" id="ARBA00023125"/>
    </source>
</evidence>
<dbReference type="InterPro" id="IPR050397">
    <property type="entry name" value="Env_Response_Regulators"/>
</dbReference>
<evidence type="ECO:0000313" key="7">
    <source>
        <dbReference type="EMBL" id="GEO93367.1"/>
    </source>
</evidence>
<feature type="domain" description="HTH crp-type" evidence="6">
    <location>
        <begin position="184"/>
        <end position="257"/>
    </location>
</feature>
<gene>
    <name evidence="7" type="ORF">KFL01_26730</name>
</gene>
<dbReference type="InterPro" id="IPR012318">
    <property type="entry name" value="HTH_CRP"/>
</dbReference>
<dbReference type="PROSITE" id="PS51063">
    <property type="entry name" value="HTH_CRP_2"/>
    <property type="match status" value="1"/>
</dbReference>
<evidence type="ECO:0000256" key="1">
    <source>
        <dbReference type="ARBA" id="ARBA00023015"/>
    </source>
</evidence>
<evidence type="ECO:0000256" key="3">
    <source>
        <dbReference type="ARBA" id="ARBA00023163"/>
    </source>
</evidence>
<dbReference type="PANTHER" id="PTHR24567:SF28">
    <property type="entry name" value="LISTERIOLYSIN REGULATORY PROTEIN"/>
    <property type="match status" value="1"/>
</dbReference>
<feature type="coiled-coil region" evidence="4">
    <location>
        <begin position="164"/>
        <end position="191"/>
    </location>
</feature>
<dbReference type="InterPro" id="IPR036388">
    <property type="entry name" value="WH-like_DNA-bd_sf"/>
</dbReference>
<dbReference type="Pfam" id="PF00027">
    <property type="entry name" value="cNMP_binding"/>
    <property type="match status" value="1"/>
</dbReference>
<keyword evidence="2" id="KW-0238">DNA-binding</keyword>
<dbReference type="CDD" id="cd00038">
    <property type="entry name" value="CAP_ED"/>
    <property type="match status" value="1"/>
</dbReference>
<dbReference type="Proteomes" id="UP000321155">
    <property type="component" value="Unassembled WGS sequence"/>
</dbReference>
<evidence type="ECO:0000313" key="8">
    <source>
        <dbReference type="Proteomes" id="UP000321155"/>
    </source>
</evidence>
<keyword evidence="3" id="KW-0804">Transcription</keyword>
<evidence type="ECO:0000256" key="4">
    <source>
        <dbReference type="SAM" id="Coils"/>
    </source>
</evidence>
<dbReference type="PRINTS" id="PR00034">
    <property type="entry name" value="HTHCRP"/>
</dbReference>
<keyword evidence="1" id="KW-0805">Transcription regulation</keyword>
<dbReference type="InterPro" id="IPR014710">
    <property type="entry name" value="RmlC-like_jellyroll"/>
</dbReference>
<keyword evidence="8" id="KW-1185">Reference proteome</keyword>
<dbReference type="SMART" id="SM00100">
    <property type="entry name" value="cNMP"/>
    <property type="match status" value="1"/>
</dbReference>
<sequence length="265" mass="29026">MMSPGWVVSARQGGGWVVRERRRFPLTERSRAPHVCPRPVRLEVLRRMPLFDGLTMAEIFDLEAQVQARGYRAGEFIYRYGENATSLFVVASGTAKLIRPSVHGQEVMLNILGPGEGCGTLGILGQAVYPDSAVALTDACALEIPARAFQEAMGRQPRLVLAVLDEVLHRLDQAQETIRRLSADNVEQRVAAALLVLADKLGDAQGEKIALEVPLTRTDLAALTGMTPETVSRVMSRLRDDGIVDTGRRWTTILDRSRLSAVAEG</sequence>
<comment type="caution">
    <text evidence="7">The sequence shown here is derived from an EMBL/GenBank/DDBJ whole genome shotgun (WGS) entry which is preliminary data.</text>
</comment>
<evidence type="ECO:0000259" key="6">
    <source>
        <dbReference type="PROSITE" id="PS51063"/>
    </source>
</evidence>
<accession>A0ABQ0X6W1</accession>
<dbReference type="SMART" id="SM00419">
    <property type="entry name" value="HTH_CRP"/>
    <property type="match status" value="1"/>
</dbReference>
<dbReference type="EMBL" id="BJZR01000109">
    <property type="protein sequence ID" value="GEO93367.1"/>
    <property type="molecule type" value="Genomic_DNA"/>
</dbReference>
<organism evidence="7 8">
    <name type="scientific">Kocuria flava</name>
    <dbReference type="NCBI Taxonomy" id="446860"/>
    <lineage>
        <taxon>Bacteria</taxon>
        <taxon>Bacillati</taxon>
        <taxon>Actinomycetota</taxon>
        <taxon>Actinomycetes</taxon>
        <taxon>Micrococcales</taxon>
        <taxon>Micrococcaceae</taxon>
        <taxon>Kocuria</taxon>
    </lineage>
</organism>
<feature type="domain" description="Cyclic nucleotide-binding" evidence="5">
    <location>
        <begin position="50"/>
        <end position="170"/>
    </location>
</feature>
<evidence type="ECO:0000259" key="5">
    <source>
        <dbReference type="PROSITE" id="PS50042"/>
    </source>
</evidence>
<dbReference type="InterPro" id="IPR018490">
    <property type="entry name" value="cNMP-bd_dom_sf"/>
</dbReference>
<dbReference type="SUPFAM" id="SSF46785">
    <property type="entry name" value="Winged helix' DNA-binding domain"/>
    <property type="match status" value="1"/>
</dbReference>
<reference evidence="7 8" key="1">
    <citation type="submission" date="2019-07" db="EMBL/GenBank/DDBJ databases">
        <title>Whole genome shotgun sequence of Kocuria flava NBRC 107626.</title>
        <authorList>
            <person name="Hosoyama A."/>
            <person name="Uohara A."/>
            <person name="Ohji S."/>
            <person name="Ichikawa N."/>
        </authorList>
    </citation>
    <scope>NUCLEOTIDE SEQUENCE [LARGE SCALE GENOMIC DNA]</scope>
    <source>
        <strain evidence="7 8">NBRC 107626</strain>
    </source>
</reference>
<dbReference type="SUPFAM" id="SSF51206">
    <property type="entry name" value="cAMP-binding domain-like"/>
    <property type="match status" value="1"/>
</dbReference>
<dbReference type="PROSITE" id="PS50042">
    <property type="entry name" value="CNMP_BINDING_3"/>
    <property type="match status" value="1"/>
</dbReference>
<dbReference type="Pfam" id="PF13545">
    <property type="entry name" value="HTH_Crp_2"/>
    <property type="match status" value="1"/>
</dbReference>
<dbReference type="Gene3D" id="1.10.10.10">
    <property type="entry name" value="Winged helix-like DNA-binding domain superfamily/Winged helix DNA-binding domain"/>
    <property type="match status" value="1"/>
</dbReference>
<name>A0ABQ0X6W1_9MICC</name>